<gene>
    <name evidence="9" type="ORF">RFM51_06425</name>
</gene>
<dbReference type="InterPro" id="IPR015421">
    <property type="entry name" value="PyrdxlP-dep_Trfase_major"/>
</dbReference>
<reference evidence="9 10" key="1">
    <citation type="submission" date="2023-08" db="EMBL/GenBank/DDBJ databases">
        <title>Implementing the SeqCode for naming new Mesorhizobium species isolated from Vachellia karroo root nodules.</title>
        <authorList>
            <person name="Van Lill M."/>
        </authorList>
    </citation>
    <scope>NUCLEOTIDE SEQUENCE [LARGE SCALE GENOMIC DNA]</scope>
    <source>
        <strain evidence="9 10">VK3E</strain>
    </source>
</reference>
<evidence type="ECO:0000256" key="2">
    <source>
        <dbReference type="ARBA" id="ARBA00007441"/>
    </source>
</evidence>
<dbReference type="EMBL" id="JAVIIS010000007">
    <property type="protein sequence ID" value="MDX8439223.1"/>
    <property type="molecule type" value="Genomic_DNA"/>
</dbReference>
<name>A0ABU4WVA9_9HYPH</name>
<keyword evidence="10" id="KW-1185">Reference proteome</keyword>
<dbReference type="Pfam" id="PF00155">
    <property type="entry name" value="Aminotran_1_2"/>
    <property type="match status" value="1"/>
</dbReference>
<dbReference type="GO" id="GO:0008483">
    <property type="term" value="F:transaminase activity"/>
    <property type="evidence" value="ECO:0007669"/>
    <property type="project" value="UniProtKB-KW"/>
</dbReference>
<evidence type="ECO:0000313" key="10">
    <source>
        <dbReference type="Proteomes" id="UP001272097"/>
    </source>
</evidence>
<sequence length="393" mass="42408">MPKPSKRITGIVPSGKDGWEVHFAAWTRKQAGEDIIVLSVGDHDFDTPSETIEACVNAVRGSNHHYTPLPGLLRLRRAMAAAATACTGVLTEPDEVIATPGGQAALYAAVQGVLDPGDHAIVVAPYYATYPNTFSAAGASFTVVETPAEDGFQPRADMIRAALKPNTRAILINTPNNPTGAVYSRERLEQLADICKGHDLWLLSDEVYWTLGGGEHISPRSLPGMAERTLVINSMSKSHGMTGWRMGWLTGPKAMIALMTDLNLVTTYGLPAFISIACAEALENHYGVKDIAERYAARRTVFLDAIRGANEVTVRGSEGGMYVMLDVSAVEADDEKFAWALLDQEKVGVMPGSSFGEAAAGHIRISLCQPEPILKEAALRVRRFASNYRREAA</sequence>
<accession>A0ABU4WVA9</accession>
<evidence type="ECO:0000256" key="5">
    <source>
        <dbReference type="ARBA" id="ARBA00022898"/>
    </source>
</evidence>
<dbReference type="PANTHER" id="PTHR46383">
    <property type="entry name" value="ASPARTATE AMINOTRANSFERASE"/>
    <property type="match status" value="1"/>
</dbReference>
<evidence type="ECO:0000256" key="7">
    <source>
        <dbReference type="RuleBase" id="RU000481"/>
    </source>
</evidence>
<dbReference type="RefSeq" id="WP_320213121.1">
    <property type="nucleotide sequence ID" value="NZ_JAVIIS010000007.1"/>
</dbReference>
<evidence type="ECO:0000256" key="6">
    <source>
        <dbReference type="ARBA" id="ARBA00049185"/>
    </source>
</evidence>
<dbReference type="InterPro" id="IPR015422">
    <property type="entry name" value="PyrdxlP-dep_Trfase_small"/>
</dbReference>
<keyword evidence="5" id="KW-0663">Pyridoxal phosphate</keyword>
<dbReference type="Proteomes" id="UP001272097">
    <property type="component" value="Unassembled WGS sequence"/>
</dbReference>
<dbReference type="CDD" id="cd00609">
    <property type="entry name" value="AAT_like"/>
    <property type="match status" value="1"/>
</dbReference>
<dbReference type="Gene3D" id="3.40.640.10">
    <property type="entry name" value="Type I PLP-dependent aspartate aminotransferase-like (Major domain)"/>
    <property type="match status" value="1"/>
</dbReference>
<keyword evidence="4 7" id="KW-0808">Transferase</keyword>
<dbReference type="SUPFAM" id="SSF53383">
    <property type="entry name" value="PLP-dependent transferases"/>
    <property type="match status" value="1"/>
</dbReference>
<organism evidence="9 10">
    <name type="scientific">Mesorhizobium australafricanum</name>
    <dbReference type="NCBI Taxonomy" id="3072311"/>
    <lineage>
        <taxon>Bacteria</taxon>
        <taxon>Pseudomonadati</taxon>
        <taxon>Pseudomonadota</taxon>
        <taxon>Alphaproteobacteria</taxon>
        <taxon>Hyphomicrobiales</taxon>
        <taxon>Phyllobacteriaceae</taxon>
        <taxon>Mesorhizobium</taxon>
    </lineage>
</organism>
<evidence type="ECO:0000256" key="3">
    <source>
        <dbReference type="ARBA" id="ARBA00022576"/>
    </source>
</evidence>
<keyword evidence="3 7" id="KW-0032">Aminotransferase</keyword>
<feature type="domain" description="Aminotransferase class I/classII large" evidence="8">
    <location>
        <begin position="34"/>
        <end position="371"/>
    </location>
</feature>
<dbReference type="InterPro" id="IPR004838">
    <property type="entry name" value="NHTrfase_class1_PyrdxlP-BS"/>
</dbReference>
<dbReference type="EC" id="2.6.1.-" evidence="7"/>
<evidence type="ECO:0000259" key="8">
    <source>
        <dbReference type="Pfam" id="PF00155"/>
    </source>
</evidence>
<dbReference type="Gene3D" id="3.90.1150.10">
    <property type="entry name" value="Aspartate Aminotransferase, domain 1"/>
    <property type="match status" value="1"/>
</dbReference>
<comment type="caution">
    <text evidence="9">The sequence shown here is derived from an EMBL/GenBank/DDBJ whole genome shotgun (WGS) entry which is preliminary data.</text>
</comment>
<dbReference type="PANTHER" id="PTHR46383:SF1">
    <property type="entry name" value="ASPARTATE AMINOTRANSFERASE"/>
    <property type="match status" value="1"/>
</dbReference>
<comment type="cofactor">
    <cofactor evidence="1 7">
        <name>pyridoxal 5'-phosphate</name>
        <dbReference type="ChEBI" id="CHEBI:597326"/>
    </cofactor>
</comment>
<proteinExistence type="inferred from homology"/>
<dbReference type="InterPro" id="IPR050596">
    <property type="entry name" value="AspAT/PAT-like"/>
</dbReference>
<dbReference type="PROSITE" id="PS00105">
    <property type="entry name" value="AA_TRANSFER_CLASS_1"/>
    <property type="match status" value="1"/>
</dbReference>
<evidence type="ECO:0000313" key="9">
    <source>
        <dbReference type="EMBL" id="MDX8439223.1"/>
    </source>
</evidence>
<comment type="similarity">
    <text evidence="2 7">Belongs to the class-I pyridoxal-phosphate-dependent aminotransferase family.</text>
</comment>
<evidence type="ECO:0000256" key="1">
    <source>
        <dbReference type="ARBA" id="ARBA00001933"/>
    </source>
</evidence>
<comment type="catalytic activity">
    <reaction evidence="6">
        <text>L-aspartate + 2-oxoglutarate = oxaloacetate + L-glutamate</text>
        <dbReference type="Rhea" id="RHEA:21824"/>
        <dbReference type="ChEBI" id="CHEBI:16452"/>
        <dbReference type="ChEBI" id="CHEBI:16810"/>
        <dbReference type="ChEBI" id="CHEBI:29985"/>
        <dbReference type="ChEBI" id="CHEBI:29991"/>
        <dbReference type="EC" id="2.6.1.1"/>
    </reaction>
</comment>
<protein>
    <recommendedName>
        <fullName evidence="7">Aminotransferase</fullName>
        <ecNumber evidence="7">2.6.1.-</ecNumber>
    </recommendedName>
</protein>
<dbReference type="InterPro" id="IPR004839">
    <property type="entry name" value="Aminotransferase_I/II_large"/>
</dbReference>
<evidence type="ECO:0000256" key="4">
    <source>
        <dbReference type="ARBA" id="ARBA00022679"/>
    </source>
</evidence>
<dbReference type="InterPro" id="IPR015424">
    <property type="entry name" value="PyrdxlP-dep_Trfase"/>
</dbReference>